<evidence type="ECO:0000313" key="7">
    <source>
        <dbReference type="EMBL" id="MCP2353708.1"/>
    </source>
</evidence>
<keyword evidence="3" id="KW-0233">DNA recombination</keyword>
<dbReference type="InterPro" id="IPR011010">
    <property type="entry name" value="DNA_brk_join_enz"/>
</dbReference>
<proteinExistence type="predicted"/>
<dbReference type="AlphaFoldDB" id="A0A9X2JYD9"/>
<dbReference type="InterPro" id="IPR013762">
    <property type="entry name" value="Integrase-like_cat_sf"/>
</dbReference>
<dbReference type="RefSeq" id="WP_253740224.1">
    <property type="nucleotide sequence ID" value="NZ_BAABKA010000102.1"/>
</dbReference>
<keyword evidence="8" id="KW-1185">Reference proteome</keyword>
<evidence type="ECO:0000259" key="6">
    <source>
        <dbReference type="PROSITE" id="PS51900"/>
    </source>
</evidence>
<dbReference type="EMBL" id="JAMZEB010000001">
    <property type="protein sequence ID" value="MCP2353708.1"/>
    <property type="molecule type" value="Genomic_DNA"/>
</dbReference>
<keyword evidence="2 4" id="KW-0238">DNA-binding</keyword>
<dbReference type="InterPro" id="IPR044068">
    <property type="entry name" value="CB"/>
</dbReference>
<dbReference type="InterPro" id="IPR010998">
    <property type="entry name" value="Integrase_recombinase_N"/>
</dbReference>
<protein>
    <submittedName>
        <fullName evidence="7">Site-specific recombinase XerD</fullName>
    </submittedName>
</protein>
<evidence type="ECO:0000256" key="2">
    <source>
        <dbReference type="ARBA" id="ARBA00023125"/>
    </source>
</evidence>
<dbReference type="SUPFAM" id="SSF56349">
    <property type="entry name" value="DNA breaking-rejoining enzymes"/>
    <property type="match status" value="1"/>
</dbReference>
<dbReference type="PROSITE" id="PS51898">
    <property type="entry name" value="TYR_RECOMBINASE"/>
    <property type="match status" value="1"/>
</dbReference>
<dbReference type="Pfam" id="PF02899">
    <property type="entry name" value="Phage_int_SAM_1"/>
    <property type="match status" value="1"/>
</dbReference>
<dbReference type="GO" id="GO:0006310">
    <property type="term" value="P:DNA recombination"/>
    <property type="evidence" value="ECO:0007669"/>
    <property type="project" value="UniProtKB-KW"/>
</dbReference>
<dbReference type="Gene3D" id="1.10.443.10">
    <property type="entry name" value="Intergrase catalytic core"/>
    <property type="match status" value="1"/>
</dbReference>
<dbReference type="GO" id="GO:0003677">
    <property type="term" value="F:DNA binding"/>
    <property type="evidence" value="ECO:0007669"/>
    <property type="project" value="UniProtKB-UniRule"/>
</dbReference>
<dbReference type="PANTHER" id="PTHR30349">
    <property type="entry name" value="PHAGE INTEGRASE-RELATED"/>
    <property type="match status" value="1"/>
</dbReference>
<evidence type="ECO:0000256" key="4">
    <source>
        <dbReference type="PROSITE-ProRule" id="PRU01248"/>
    </source>
</evidence>
<dbReference type="InterPro" id="IPR050090">
    <property type="entry name" value="Tyrosine_recombinase_XerCD"/>
</dbReference>
<dbReference type="Gene3D" id="1.10.150.130">
    <property type="match status" value="1"/>
</dbReference>
<feature type="domain" description="Core-binding (CB)" evidence="6">
    <location>
        <begin position="2"/>
        <end position="95"/>
    </location>
</feature>
<evidence type="ECO:0000313" key="8">
    <source>
        <dbReference type="Proteomes" id="UP001139648"/>
    </source>
</evidence>
<dbReference type="Proteomes" id="UP001139648">
    <property type="component" value="Unassembled WGS sequence"/>
</dbReference>
<comment type="caution">
    <text evidence="7">The sequence shown here is derived from an EMBL/GenBank/DDBJ whole genome shotgun (WGS) entry which is preliminary data.</text>
</comment>
<sequence length="329" mass="36817">MTLIAPTLEAFFVERLVGQRKASPHTISSYRDSLKLLVAFACQRTRTQASRLDFADLDAPLIGAFLEHLEHERNASTRTRNTRLAAIRSLFRFAALRHPEHAGLIQRVLAIPSKRHDRTDVCFLTKQEIEALLAAPDRSTRTGRRDHALLVLAAQTGLRVSELTSLRRRALKLEASPHLICTGKGRKERACPLTRQTVKVMTAWLREVPPDEDTPLFPGPRGGALSRDAIRRLVTRHWQIAATDCPSLQDKHVTPHTLRHSCAMSLLHAGVDLSTIALWLGHEQITTVQIYLHADLALKEQALAKTNSPQTRPGRYHAPDTLIAFLDSL</sequence>
<keyword evidence="1" id="KW-0229">DNA integration</keyword>
<dbReference type="Pfam" id="PF00589">
    <property type="entry name" value="Phage_integrase"/>
    <property type="match status" value="1"/>
</dbReference>
<accession>A0A9X2JYD9</accession>
<reference evidence="7" key="1">
    <citation type="submission" date="2022-06" db="EMBL/GenBank/DDBJ databases">
        <title>Sequencing the genomes of 1000 actinobacteria strains.</title>
        <authorList>
            <person name="Klenk H.-P."/>
        </authorList>
    </citation>
    <scope>NUCLEOTIDE SEQUENCE</scope>
    <source>
        <strain evidence="7">DSM 46694</strain>
    </source>
</reference>
<dbReference type="GO" id="GO:0015074">
    <property type="term" value="P:DNA integration"/>
    <property type="evidence" value="ECO:0007669"/>
    <property type="project" value="UniProtKB-KW"/>
</dbReference>
<evidence type="ECO:0000256" key="3">
    <source>
        <dbReference type="ARBA" id="ARBA00023172"/>
    </source>
</evidence>
<evidence type="ECO:0000259" key="5">
    <source>
        <dbReference type="PROSITE" id="PS51898"/>
    </source>
</evidence>
<dbReference type="InterPro" id="IPR004107">
    <property type="entry name" value="Integrase_SAM-like_N"/>
</dbReference>
<dbReference type="InterPro" id="IPR002104">
    <property type="entry name" value="Integrase_catalytic"/>
</dbReference>
<dbReference type="PANTHER" id="PTHR30349:SF81">
    <property type="entry name" value="TYROSINE RECOMBINASE XERC"/>
    <property type="match status" value="1"/>
</dbReference>
<organism evidence="7 8">
    <name type="scientific">Nonomuraea thailandensis</name>
    <dbReference type="NCBI Taxonomy" id="1188745"/>
    <lineage>
        <taxon>Bacteria</taxon>
        <taxon>Bacillati</taxon>
        <taxon>Actinomycetota</taxon>
        <taxon>Actinomycetes</taxon>
        <taxon>Streptosporangiales</taxon>
        <taxon>Streptosporangiaceae</taxon>
        <taxon>Nonomuraea</taxon>
    </lineage>
</organism>
<evidence type="ECO:0000256" key="1">
    <source>
        <dbReference type="ARBA" id="ARBA00022908"/>
    </source>
</evidence>
<gene>
    <name evidence="7" type="ORF">HD597_000728</name>
</gene>
<name>A0A9X2JYD9_9ACTN</name>
<dbReference type="PROSITE" id="PS51900">
    <property type="entry name" value="CB"/>
    <property type="match status" value="1"/>
</dbReference>
<feature type="domain" description="Tyr recombinase" evidence="5">
    <location>
        <begin position="119"/>
        <end position="304"/>
    </location>
</feature>